<organism evidence="3 4">
    <name type="scientific">Mytilus galloprovincialis</name>
    <name type="common">Mediterranean mussel</name>
    <dbReference type="NCBI Taxonomy" id="29158"/>
    <lineage>
        <taxon>Eukaryota</taxon>
        <taxon>Metazoa</taxon>
        <taxon>Spiralia</taxon>
        <taxon>Lophotrochozoa</taxon>
        <taxon>Mollusca</taxon>
        <taxon>Bivalvia</taxon>
        <taxon>Autobranchia</taxon>
        <taxon>Pteriomorphia</taxon>
        <taxon>Mytilida</taxon>
        <taxon>Mytiloidea</taxon>
        <taxon>Mytilidae</taxon>
        <taxon>Mytilinae</taxon>
        <taxon>Mytilus</taxon>
    </lineage>
</organism>
<reference evidence="3" key="1">
    <citation type="submission" date="2018-11" db="EMBL/GenBank/DDBJ databases">
        <authorList>
            <person name="Alioto T."/>
            <person name="Alioto T."/>
        </authorList>
    </citation>
    <scope>NUCLEOTIDE SEQUENCE</scope>
</reference>
<name>A0A8B6G710_MYTGA</name>
<evidence type="ECO:0000256" key="1">
    <source>
        <dbReference type="SAM" id="MobiDB-lite"/>
    </source>
</evidence>
<feature type="domain" description="C2H2-type" evidence="2">
    <location>
        <begin position="5"/>
        <end position="27"/>
    </location>
</feature>
<comment type="caution">
    <text evidence="3">The sequence shown here is derived from an EMBL/GenBank/DDBJ whole genome shotgun (WGS) entry which is preliminary data.</text>
</comment>
<gene>
    <name evidence="3" type="ORF">MGAL_10B001521</name>
</gene>
<dbReference type="Proteomes" id="UP000596742">
    <property type="component" value="Unassembled WGS sequence"/>
</dbReference>
<proteinExistence type="predicted"/>
<sequence length="437" mass="49818">MEKECWICPEKFDTTKQLKSHLASSVHSKMEVVCPFCLDRPTKYKRVWELKDHCNRFHKPAMQDMRPDVLSEGNAYYLAVHPACYRKVVRPTAFYSPSARDLKKAMQAWLKKSKDTYRTPEEWEQGWKEGTKFDGPPGEELFQPVYSGDETRAASSSSIDMEITRPEAWRITYVALVPQSIMVEAIFRRETYRFAIADTLLADVKYVSALTRRMLAIPQGGRQSAGRKHKLLGKTFSDRVTLAVKLLGLPEKYIKTLSPISTGSLPPLPPPAKKPKKSTIPYTPEKPSQPGPIYIPHPKQLLATITTQDIPNLELHVRTPVERATSSLRLGGMPLFPPARRDLTGEVQVKLPGEVLTKDWPPQGWKEMTPDTKKLNWEFISFQYEQVSNHPTVPSRAGLLDKYNMLALPGTSPHNNIKEFRKTVMKKPFLSVRNNYD</sequence>
<evidence type="ECO:0000259" key="2">
    <source>
        <dbReference type="PROSITE" id="PS00028"/>
    </source>
</evidence>
<protein>
    <recommendedName>
        <fullName evidence="2">C2H2-type domain-containing protein</fullName>
    </recommendedName>
</protein>
<accession>A0A8B6G710</accession>
<evidence type="ECO:0000313" key="3">
    <source>
        <dbReference type="EMBL" id="VDI59715.1"/>
    </source>
</evidence>
<feature type="region of interest" description="Disordered" evidence="1">
    <location>
        <begin position="264"/>
        <end position="293"/>
    </location>
</feature>
<dbReference type="InterPro" id="IPR013087">
    <property type="entry name" value="Znf_C2H2_type"/>
</dbReference>
<dbReference type="OrthoDB" id="6103508at2759"/>
<dbReference type="AlphaFoldDB" id="A0A8B6G710"/>
<dbReference type="PROSITE" id="PS00028">
    <property type="entry name" value="ZINC_FINGER_C2H2_1"/>
    <property type="match status" value="1"/>
</dbReference>
<evidence type="ECO:0000313" key="4">
    <source>
        <dbReference type="Proteomes" id="UP000596742"/>
    </source>
</evidence>
<dbReference type="EMBL" id="UYJE01007977">
    <property type="protein sequence ID" value="VDI59715.1"/>
    <property type="molecule type" value="Genomic_DNA"/>
</dbReference>
<keyword evidence="4" id="KW-1185">Reference proteome</keyword>